<accession>A0A0D3RM06</accession>
<organism evidence="2">
    <name type="scientific">Limosilactobacillus reuteri</name>
    <name type="common">Lactobacillus reuteri</name>
    <dbReference type="NCBI Taxonomy" id="1598"/>
    <lineage>
        <taxon>Bacteria</taxon>
        <taxon>Bacillati</taxon>
        <taxon>Bacillota</taxon>
        <taxon>Bacilli</taxon>
        <taxon>Lactobacillales</taxon>
        <taxon>Lactobacillaceae</taxon>
        <taxon>Limosilactobacillus</taxon>
    </lineage>
</organism>
<dbReference type="AlphaFoldDB" id="A0A0D3RM06"/>
<dbReference type="SMART" id="SM00860">
    <property type="entry name" value="SMI1_KNR4"/>
    <property type="match status" value="1"/>
</dbReference>
<dbReference type="InterPro" id="IPR018958">
    <property type="entry name" value="Knr4/Smi1-like_dom"/>
</dbReference>
<reference evidence="2" key="1">
    <citation type="submission" date="2014-06" db="EMBL/GenBank/DDBJ databases">
        <title>Complete nucleotide sequence of plasmid pLU4 isolated from Lactobacillus reuteri LU4 (KCTC 12397BP).</title>
        <authorList>
            <person name="Kim D.-H."/>
            <person name="Jeon Y.-J."/>
            <person name="Chung M.-J."/>
            <person name="Seo J.-G."/>
            <person name="Ro Y.-T."/>
        </authorList>
    </citation>
    <scope>NUCLEOTIDE SEQUENCE</scope>
    <source>
        <strain evidence="2">LU4</strain>
        <plasmid evidence="2">pLU4</plasmid>
    </source>
</reference>
<feature type="domain" description="Knr4/Smi1-like" evidence="1">
    <location>
        <begin position="38"/>
        <end position="153"/>
    </location>
</feature>
<evidence type="ECO:0000313" key="2">
    <source>
        <dbReference type="EMBL" id="AJS10523.1"/>
    </source>
</evidence>
<geneLocation type="plasmid" evidence="2">
    <name>pLU4</name>
</geneLocation>
<dbReference type="InterPro" id="IPR037883">
    <property type="entry name" value="Knr4/Smi1-like_sf"/>
</dbReference>
<dbReference type="RefSeq" id="WP_075667759.1">
    <property type="nucleotide sequence ID" value="NZ_KM063576.1"/>
</dbReference>
<sequence length="167" mass="19760">MEIDSIVNSLKTMSQVSDYKIYVSGSLPMNVGFRLKAKATQADLKKFDKINYSLPNDYLAFISQINGAELFTDGKYIQKCKIYSIQEVLHWREFLRSSGFYPEWDKLLPILELQDIGQLILNLERYENQEDYLLYPDELNKYFHIGFTEWLNNYLLTNGSEFWYMNS</sequence>
<name>A0A0D3RM06_LIMRT</name>
<dbReference type="SUPFAM" id="SSF160631">
    <property type="entry name" value="SMI1/KNR4-like"/>
    <property type="match status" value="1"/>
</dbReference>
<evidence type="ECO:0000259" key="1">
    <source>
        <dbReference type="SMART" id="SM00860"/>
    </source>
</evidence>
<gene>
    <name evidence="2" type="ORF">LRELU4_p030</name>
</gene>
<dbReference type="Pfam" id="PF09346">
    <property type="entry name" value="SMI1_KNR4"/>
    <property type="match status" value="1"/>
</dbReference>
<proteinExistence type="predicted"/>
<dbReference type="Gene3D" id="3.40.1580.10">
    <property type="entry name" value="SMI1/KNR4-like"/>
    <property type="match status" value="1"/>
</dbReference>
<dbReference type="EMBL" id="KM063576">
    <property type="protein sequence ID" value="AJS10523.1"/>
    <property type="molecule type" value="Genomic_DNA"/>
</dbReference>
<keyword evidence="2" id="KW-0614">Plasmid</keyword>
<protein>
    <recommendedName>
        <fullName evidence="1">Knr4/Smi1-like domain-containing protein</fullName>
    </recommendedName>
</protein>